<keyword evidence="1" id="KW-0732">Signal</keyword>
<feature type="chain" id="PRO_5040263400" evidence="1">
    <location>
        <begin position="19"/>
        <end position="411"/>
    </location>
</feature>
<evidence type="ECO:0000313" key="3">
    <source>
        <dbReference type="Proteomes" id="UP000807469"/>
    </source>
</evidence>
<name>A0A9P5Z589_9AGAR</name>
<evidence type="ECO:0000256" key="1">
    <source>
        <dbReference type="SAM" id="SignalP"/>
    </source>
</evidence>
<comment type="caution">
    <text evidence="2">The sequence shown here is derived from an EMBL/GenBank/DDBJ whole genome shotgun (WGS) entry which is preliminary data.</text>
</comment>
<evidence type="ECO:0000313" key="2">
    <source>
        <dbReference type="EMBL" id="KAF9481091.1"/>
    </source>
</evidence>
<organism evidence="2 3">
    <name type="scientific">Pholiota conissans</name>
    <dbReference type="NCBI Taxonomy" id="109636"/>
    <lineage>
        <taxon>Eukaryota</taxon>
        <taxon>Fungi</taxon>
        <taxon>Dikarya</taxon>
        <taxon>Basidiomycota</taxon>
        <taxon>Agaricomycotina</taxon>
        <taxon>Agaricomycetes</taxon>
        <taxon>Agaricomycetidae</taxon>
        <taxon>Agaricales</taxon>
        <taxon>Agaricineae</taxon>
        <taxon>Strophariaceae</taxon>
        <taxon>Pholiota</taxon>
    </lineage>
</organism>
<sequence length="411" mass="45429">MLKLLHHLLILTRTLLLGEEDTEWTPSSCLQTSTSLEELATCLDTFTVPHDYYTPFTYDLAQPAGSQREGWKVAVQTLLDVDGNCSISRVPLSLQGLYTIEPFRDHCILYEASSQCGTYLKGWGFVVVPSRRSGISRNVHISAPHPGFDLGTVEQAASVYQTTGSRSLLVAGRRRTAFLEHSDCIPRTSTKQNYYKTDPAHNDEEPFFDASIAIHDWQNQHHGCPSTTCAFLQFHGKGTSTCSTDTIFLSSGLGNSSASKAWYLDPTDRPVKRLQQTLRTSFPSSSVSLPSDSSCPLTATKNVVGRYLNGIHMRSVCTMGATSERATGVFVHAEQAWVARDKRQYAAWARAVVAAFDAVCEEGMGVDLRTGLCAPRSLLAGHLETDGRSEGVMGRLVWNPWYLSVCYFMMF</sequence>
<dbReference type="OrthoDB" id="5803672at2759"/>
<dbReference type="AlphaFoldDB" id="A0A9P5Z589"/>
<reference evidence="2" key="1">
    <citation type="submission" date="2020-11" db="EMBL/GenBank/DDBJ databases">
        <authorList>
            <consortium name="DOE Joint Genome Institute"/>
            <person name="Ahrendt S."/>
            <person name="Riley R."/>
            <person name="Andreopoulos W."/>
            <person name="Labutti K."/>
            <person name="Pangilinan J."/>
            <person name="Ruiz-Duenas F.J."/>
            <person name="Barrasa J.M."/>
            <person name="Sanchez-Garcia M."/>
            <person name="Camarero S."/>
            <person name="Miyauchi S."/>
            <person name="Serrano A."/>
            <person name="Linde D."/>
            <person name="Babiker R."/>
            <person name="Drula E."/>
            <person name="Ayuso-Fernandez I."/>
            <person name="Pacheco R."/>
            <person name="Padilla G."/>
            <person name="Ferreira P."/>
            <person name="Barriuso J."/>
            <person name="Kellner H."/>
            <person name="Castanera R."/>
            <person name="Alfaro M."/>
            <person name="Ramirez L."/>
            <person name="Pisabarro A.G."/>
            <person name="Kuo A."/>
            <person name="Tritt A."/>
            <person name="Lipzen A."/>
            <person name="He G."/>
            <person name="Yan M."/>
            <person name="Ng V."/>
            <person name="Cullen D."/>
            <person name="Martin F."/>
            <person name="Rosso M.-N."/>
            <person name="Henrissat B."/>
            <person name="Hibbett D."/>
            <person name="Martinez A.T."/>
            <person name="Grigoriev I.V."/>
        </authorList>
    </citation>
    <scope>NUCLEOTIDE SEQUENCE</scope>
    <source>
        <strain evidence="2">CIRM-BRFM 674</strain>
    </source>
</reference>
<protein>
    <submittedName>
        <fullName evidence="2">Uncharacterized protein</fullName>
    </submittedName>
</protein>
<dbReference type="EMBL" id="MU155184">
    <property type="protein sequence ID" value="KAF9481091.1"/>
    <property type="molecule type" value="Genomic_DNA"/>
</dbReference>
<keyword evidence="3" id="KW-1185">Reference proteome</keyword>
<gene>
    <name evidence="2" type="ORF">BDN70DRAFT_804100</name>
</gene>
<proteinExistence type="predicted"/>
<accession>A0A9P5Z589</accession>
<feature type="signal peptide" evidence="1">
    <location>
        <begin position="1"/>
        <end position="18"/>
    </location>
</feature>
<dbReference type="Proteomes" id="UP000807469">
    <property type="component" value="Unassembled WGS sequence"/>
</dbReference>